<evidence type="ECO:0000313" key="3">
    <source>
        <dbReference type="Proteomes" id="UP000324222"/>
    </source>
</evidence>
<dbReference type="AlphaFoldDB" id="A0A5B7J345"/>
<keyword evidence="3" id="KW-1185">Reference proteome</keyword>
<dbReference type="Proteomes" id="UP000324222">
    <property type="component" value="Unassembled WGS sequence"/>
</dbReference>
<feature type="region of interest" description="Disordered" evidence="1">
    <location>
        <begin position="1"/>
        <end position="75"/>
    </location>
</feature>
<accession>A0A5B7J345</accession>
<evidence type="ECO:0000313" key="2">
    <source>
        <dbReference type="EMBL" id="MPC88396.1"/>
    </source>
</evidence>
<reference evidence="2 3" key="1">
    <citation type="submission" date="2019-05" db="EMBL/GenBank/DDBJ databases">
        <title>Another draft genome of Portunus trituberculatus and its Hox gene families provides insights of decapod evolution.</title>
        <authorList>
            <person name="Jeong J.-H."/>
            <person name="Song I."/>
            <person name="Kim S."/>
            <person name="Choi T."/>
            <person name="Kim D."/>
            <person name="Ryu S."/>
            <person name="Kim W."/>
        </authorList>
    </citation>
    <scope>NUCLEOTIDE SEQUENCE [LARGE SCALE GENOMIC DNA]</scope>
    <source>
        <tissue evidence="2">Muscle</tissue>
    </source>
</reference>
<proteinExistence type="predicted"/>
<dbReference type="EMBL" id="VSRR010077675">
    <property type="protein sequence ID" value="MPC88396.1"/>
    <property type="molecule type" value="Genomic_DNA"/>
</dbReference>
<evidence type="ECO:0000256" key="1">
    <source>
        <dbReference type="SAM" id="MobiDB-lite"/>
    </source>
</evidence>
<organism evidence="2 3">
    <name type="scientific">Portunus trituberculatus</name>
    <name type="common">Swimming crab</name>
    <name type="synonym">Neptunus trituberculatus</name>
    <dbReference type="NCBI Taxonomy" id="210409"/>
    <lineage>
        <taxon>Eukaryota</taxon>
        <taxon>Metazoa</taxon>
        <taxon>Ecdysozoa</taxon>
        <taxon>Arthropoda</taxon>
        <taxon>Crustacea</taxon>
        <taxon>Multicrustacea</taxon>
        <taxon>Malacostraca</taxon>
        <taxon>Eumalacostraca</taxon>
        <taxon>Eucarida</taxon>
        <taxon>Decapoda</taxon>
        <taxon>Pleocyemata</taxon>
        <taxon>Brachyura</taxon>
        <taxon>Eubrachyura</taxon>
        <taxon>Portunoidea</taxon>
        <taxon>Portunidae</taxon>
        <taxon>Portuninae</taxon>
        <taxon>Portunus</taxon>
    </lineage>
</organism>
<gene>
    <name evidence="2" type="ORF">E2C01_083299</name>
</gene>
<comment type="caution">
    <text evidence="2">The sequence shown here is derived from an EMBL/GenBank/DDBJ whole genome shotgun (WGS) entry which is preliminary data.</text>
</comment>
<sequence>MLRRTRQPIAEALKSQHGGRKLYLMSSRSSSDQHDHMRDATLPGHPRTPPQDGEGERASAMMSLVGLRREVTKTR</sequence>
<name>A0A5B7J345_PORTR</name>
<protein>
    <submittedName>
        <fullName evidence="2">Uncharacterized protein</fullName>
    </submittedName>
</protein>